<proteinExistence type="predicted"/>
<keyword evidence="1" id="KW-0472">Membrane</keyword>
<evidence type="ECO:0000313" key="3">
    <source>
        <dbReference type="EMBL" id="KAL3883750.1"/>
    </source>
</evidence>
<sequence length="827" mass="90466">MSKLLALILVCLILLPICRSTHFRGAIFMWKPTGNHMEIEIDFRISWRRSDTFCDESTIASRRYLLNRNSFLVCHKNCMGLMDYLTFYCTDFSSEDDWTSGKRSFRYTFPSNHINFEFGFSGGNWISLVTGVDKRWSFSVRVDLANRSDKRRANSSPRTDMFPLVRLAYGCNHTITIPVYDVDGDQVRCRWAIGSTECADVCKAFPNSVLHEDDCTITYSAVDKIGYYAVAIQMEDFHPIGAMTPLSSVPIQFLVDIYNSSQPCHLIPVFLSPTKPDKTIVTVQVNTRVTEQIVARSGVHNTRITEITTTSPEGMSKSLLLNYPNEQGAWYINVTWIPTIADVNSRHFLCFSASDEKRLTSAIRCIYFAVIQAKTSTTRIMKTTLPSMLAITAKHNHLTTKTTLSSTTTAAKPKPPSDETAIKSTTTTLLSEFRPALNRTNLSSTIGTAQLITGTLGPATTKMNVSTIADTKTNMSLAFRSATTTTTSLPSNITPITTTVLMPITAKIIPTSTKSAGQTALTATRFPSPATSSSTALTPSINSNTLAMPLLQTTPIMTVPTSPMTAPTPNLPPPTATRTPVVSSSGTSVEAVISSSLSANKSLATYNTATALSSAKTQITVLLSTTSINSSSKASATTTTASSSATNDNHMKSLAIFISPSALSLKTLFKATVASSKIFTSTSITSSTTITTTETPLLLRIKTTQMLTAPQENISQALSTEASKGSSTGIEMQWWYLAIAVGVATIFMTGCCIFLCLFLYKRRQEEEEKNKVRAMHSGRDIVEDNGNINPSFYRPPPPTRRPSLCQPLIPTIPLSYNKSPPHYNAWM</sequence>
<keyword evidence="1" id="KW-1133">Transmembrane helix</keyword>
<comment type="caution">
    <text evidence="3">The sequence shown here is derived from an EMBL/GenBank/DDBJ whole genome shotgun (WGS) entry which is preliminary data.</text>
</comment>
<protein>
    <submittedName>
        <fullName evidence="3">Uncharacterized protein</fullName>
    </submittedName>
</protein>
<keyword evidence="2" id="KW-0732">Signal</keyword>
<feature type="signal peptide" evidence="2">
    <location>
        <begin position="1"/>
        <end position="20"/>
    </location>
</feature>
<feature type="chain" id="PRO_5044846731" evidence="2">
    <location>
        <begin position="21"/>
        <end position="827"/>
    </location>
</feature>
<gene>
    <name evidence="3" type="ORF">ACJMK2_029984</name>
</gene>
<keyword evidence="4" id="KW-1185">Reference proteome</keyword>
<name>A0ABD3XFQ4_SINWO</name>
<feature type="transmembrane region" description="Helical" evidence="1">
    <location>
        <begin position="734"/>
        <end position="760"/>
    </location>
</feature>
<dbReference type="EMBL" id="JBJQND010000003">
    <property type="protein sequence ID" value="KAL3883750.1"/>
    <property type="molecule type" value="Genomic_DNA"/>
</dbReference>
<accession>A0ABD3XFQ4</accession>
<evidence type="ECO:0000256" key="2">
    <source>
        <dbReference type="SAM" id="SignalP"/>
    </source>
</evidence>
<organism evidence="3 4">
    <name type="scientific">Sinanodonta woodiana</name>
    <name type="common">Chinese pond mussel</name>
    <name type="synonym">Anodonta woodiana</name>
    <dbReference type="NCBI Taxonomy" id="1069815"/>
    <lineage>
        <taxon>Eukaryota</taxon>
        <taxon>Metazoa</taxon>
        <taxon>Spiralia</taxon>
        <taxon>Lophotrochozoa</taxon>
        <taxon>Mollusca</taxon>
        <taxon>Bivalvia</taxon>
        <taxon>Autobranchia</taxon>
        <taxon>Heteroconchia</taxon>
        <taxon>Palaeoheterodonta</taxon>
        <taxon>Unionida</taxon>
        <taxon>Unionoidea</taxon>
        <taxon>Unionidae</taxon>
        <taxon>Unioninae</taxon>
        <taxon>Sinanodonta</taxon>
    </lineage>
</organism>
<keyword evidence="1" id="KW-0812">Transmembrane</keyword>
<dbReference type="Proteomes" id="UP001634394">
    <property type="component" value="Unassembled WGS sequence"/>
</dbReference>
<evidence type="ECO:0000256" key="1">
    <source>
        <dbReference type="SAM" id="Phobius"/>
    </source>
</evidence>
<reference evidence="3 4" key="1">
    <citation type="submission" date="2024-11" db="EMBL/GenBank/DDBJ databases">
        <title>Chromosome-level genome assembly of the freshwater bivalve Anodonta woodiana.</title>
        <authorList>
            <person name="Chen X."/>
        </authorList>
    </citation>
    <scope>NUCLEOTIDE SEQUENCE [LARGE SCALE GENOMIC DNA]</scope>
    <source>
        <strain evidence="3">MN2024</strain>
        <tissue evidence="3">Gills</tissue>
    </source>
</reference>
<evidence type="ECO:0000313" key="4">
    <source>
        <dbReference type="Proteomes" id="UP001634394"/>
    </source>
</evidence>
<dbReference type="AlphaFoldDB" id="A0ABD3XFQ4"/>